<organism evidence="2 3">
    <name type="scientific">Nocardia otitidiscaviarum</name>
    <dbReference type="NCBI Taxonomy" id="1823"/>
    <lineage>
        <taxon>Bacteria</taxon>
        <taxon>Bacillati</taxon>
        <taxon>Actinomycetota</taxon>
        <taxon>Actinomycetes</taxon>
        <taxon>Mycobacteriales</taxon>
        <taxon>Nocardiaceae</taxon>
        <taxon>Nocardia</taxon>
    </lineage>
</organism>
<evidence type="ECO:0000259" key="1">
    <source>
        <dbReference type="Pfam" id="PF01370"/>
    </source>
</evidence>
<protein>
    <recommendedName>
        <fullName evidence="1">NAD-dependent epimerase/dehydratase domain-containing protein</fullName>
    </recommendedName>
</protein>
<feature type="domain" description="NAD-dependent epimerase/dehydratase" evidence="1">
    <location>
        <begin position="6"/>
        <end position="207"/>
    </location>
</feature>
<proteinExistence type="predicted"/>
<dbReference type="Gene3D" id="3.40.50.720">
    <property type="entry name" value="NAD(P)-binding Rossmann-like Domain"/>
    <property type="match status" value="1"/>
</dbReference>
<dbReference type="OrthoDB" id="8205493at2"/>
<dbReference type="Proteomes" id="UP000255467">
    <property type="component" value="Unassembled WGS sequence"/>
</dbReference>
<dbReference type="STRING" id="1406858.GCA_000710895_05112"/>
<dbReference type="Pfam" id="PF01370">
    <property type="entry name" value="Epimerase"/>
    <property type="match status" value="1"/>
</dbReference>
<dbReference type="RefSeq" id="WP_039818815.1">
    <property type="nucleotide sequence ID" value="NZ_UGRY01000002.1"/>
</dbReference>
<dbReference type="EMBL" id="UGRY01000002">
    <property type="protein sequence ID" value="SUA78069.1"/>
    <property type="molecule type" value="Genomic_DNA"/>
</dbReference>
<accession>A0A378YNU0</accession>
<sequence length="306" mass="32548">MSLHVVAGAGSTGSRTALLLAEAGEQVRLVSRRGLGPDHPLIDKVVADTTDADGLTALTAGAQTLINTTWPAYDRWPTDFPPIAAGVLAAAERTGANYVSLSNTYGYGRVDGPMTEELPMSPIAVKGAVRARMWLDALAAHEAGRVRVTEVRASDYLGRDAGSLFNFLVTRNVIAGEPASYPGDPDVPKSWSFVDDVALTLATVARDERSWGRAWHVPSTVMSLRAVVERLAKLTNAPVPQLVPMSLTALAWAGAGDPISAEMIEMFYSLEHPDVLDSTLTQRTFDLSPTPIDTVLADTACYGTTG</sequence>
<dbReference type="InterPro" id="IPR001509">
    <property type="entry name" value="Epimerase_deHydtase"/>
</dbReference>
<reference evidence="2 3" key="1">
    <citation type="submission" date="2018-06" db="EMBL/GenBank/DDBJ databases">
        <authorList>
            <consortium name="Pathogen Informatics"/>
            <person name="Doyle S."/>
        </authorList>
    </citation>
    <scope>NUCLEOTIDE SEQUENCE [LARGE SCALE GENOMIC DNA]</scope>
    <source>
        <strain evidence="2 3">NCTC1934</strain>
    </source>
</reference>
<dbReference type="SUPFAM" id="SSF51735">
    <property type="entry name" value="NAD(P)-binding Rossmann-fold domains"/>
    <property type="match status" value="1"/>
</dbReference>
<keyword evidence="3" id="KW-1185">Reference proteome</keyword>
<gene>
    <name evidence="2" type="ORF">NCTC1934_03291</name>
</gene>
<name>A0A378YNU0_9NOCA</name>
<evidence type="ECO:0000313" key="2">
    <source>
        <dbReference type="EMBL" id="SUA78069.1"/>
    </source>
</evidence>
<dbReference type="AlphaFoldDB" id="A0A378YNU0"/>
<evidence type="ECO:0000313" key="3">
    <source>
        <dbReference type="Proteomes" id="UP000255467"/>
    </source>
</evidence>
<dbReference type="InterPro" id="IPR036291">
    <property type="entry name" value="NAD(P)-bd_dom_sf"/>
</dbReference>